<dbReference type="AlphaFoldDB" id="A0A1V9F094"/>
<dbReference type="EMBL" id="LVXG01000010">
    <property type="protein sequence ID" value="OQP51813.1"/>
    <property type="molecule type" value="Genomic_DNA"/>
</dbReference>
<comment type="caution">
    <text evidence="1">The sequence shown here is derived from an EMBL/GenBank/DDBJ whole genome shotgun (WGS) entry which is preliminary data.</text>
</comment>
<name>A0A1V9F094_9BACT</name>
<dbReference type="OrthoDB" id="664682at2"/>
<evidence type="ECO:0000313" key="2">
    <source>
        <dbReference type="Proteomes" id="UP000192610"/>
    </source>
</evidence>
<evidence type="ECO:0000313" key="1">
    <source>
        <dbReference type="EMBL" id="OQP51813.1"/>
    </source>
</evidence>
<dbReference type="Proteomes" id="UP000192610">
    <property type="component" value="Unassembled WGS sequence"/>
</dbReference>
<reference evidence="2" key="1">
    <citation type="submission" date="2016-04" db="EMBL/GenBank/DDBJ databases">
        <authorList>
            <person name="Chen L."/>
            <person name="Zhuang W."/>
            <person name="Wang G."/>
        </authorList>
    </citation>
    <scope>NUCLEOTIDE SEQUENCE [LARGE SCALE GENOMIC DNA]</scope>
    <source>
        <strain evidence="2">17621</strain>
    </source>
</reference>
<dbReference type="RefSeq" id="WP_081198403.1">
    <property type="nucleotide sequence ID" value="NZ_FOCZ01000018.1"/>
</dbReference>
<accession>A0A1V9F094</accession>
<organism evidence="1 2">
    <name type="scientific">Niastella yeongjuensis</name>
    <dbReference type="NCBI Taxonomy" id="354355"/>
    <lineage>
        <taxon>Bacteria</taxon>
        <taxon>Pseudomonadati</taxon>
        <taxon>Bacteroidota</taxon>
        <taxon>Chitinophagia</taxon>
        <taxon>Chitinophagales</taxon>
        <taxon>Chitinophagaceae</taxon>
        <taxon>Niastella</taxon>
    </lineage>
</organism>
<gene>
    <name evidence="1" type="ORF">A4H97_26785</name>
</gene>
<protein>
    <submittedName>
        <fullName evidence="1">Uncharacterized protein</fullName>
    </submittedName>
</protein>
<proteinExistence type="predicted"/>
<sequence>MKWVYVNQPSVYIRKYQLTEGDNTKLVIKYNLDQQSVRISSEENHRLFFIDKTGLWHNKTILKNEYGVEIGRLAIDKVHGTGIIEIEGKKYHYTLQNNSQLVIFEHTITNPLAVCDMAEAPSFASLSANKYSNEEYACFLLGICWYLFPLTAAEQLEFSGATVA</sequence>
<keyword evidence="2" id="KW-1185">Reference proteome</keyword>